<feature type="domain" description="FAD-binding PCMH-type" evidence="2">
    <location>
        <begin position="21"/>
        <end position="189"/>
    </location>
</feature>
<dbReference type="RefSeq" id="WP_229671225.1">
    <property type="nucleotide sequence ID" value="NZ_BMLC01000001.1"/>
</dbReference>
<dbReference type="SUPFAM" id="SSF56176">
    <property type="entry name" value="FAD-binding/transporter-associated domain-like"/>
    <property type="match status" value="1"/>
</dbReference>
<dbReference type="InterPro" id="IPR007173">
    <property type="entry name" value="ALO_C"/>
</dbReference>
<proteinExistence type="predicted"/>
<dbReference type="Gene3D" id="3.30.70.2520">
    <property type="match status" value="1"/>
</dbReference>
<dbReference type="GO" id="GO:0080049">
    <property type="term" value="F:L-gulono-1,4-lactone dehydrogenase activity"/>
    <property type="evidence" value="ECO:0007669"/>
    <property type="project" value="TreeGrafter"/>
</dbReference>
<keyword evidence="1" id="KW-0560">Oxidoreductase</keyword>
<evidence type="ECO:0000259" key="2">
    <source>
        <dbReference type="PROSITE" id="PS51387"/>
    </source>
</evidence>
<dbReference type="GO" id="GO:0003885">
    <property type="term" value="F:D-arabinono-1,4-lactone oxidase activity"/>
    <property type="evidence" value="ECO:0007669"/>
    <property type="project" value="InterPro"/>
</dbReference>
<dbReference type="InterPro" id="IPR010031">
    <property type="entry name" value="FAD_lactone_oxidase-like"/>
</dbReference>
<dbReference type="Pfam" id="PF01565">
    <property type="entry name" value="FAD_binding_4"/>
    <property type="match status" value="1"/>
</dbReference>
<dbReference type="PANTHER" id="PTHR43762:SF1">
    <property type="entry name" value="D-ARABINONO-1,4-LACTONE OXIDASE"/>
    <property type="match status" value="1"/>
</dbReference>
<dbReference type="Gene3D" id="3.30.465.10">
    <property type="match status" value="1"/>
</dbReference>
<dbReference type="InterPro" id="IPR016171">
    <property type="entry name" value="Vanillyl_alc_oxidase_C-sub2"/>
</dbReference>
<dbReference type="InterPro" id="IPR036318">
    <property type="entry name" value="FAD-bd_PCMH-like_sf"/>
</dbReference>
<dbReference type="PROSITE" id="PS51387">
    <property type="entry name" value="FAD_PCMH"/>
    <property type="match status" value="1"/>
</dbReference>
<dbReference type="GO" id="GO:0016020">
    <property type="term" value="C:membrane"/>
    <property type="evidence" value="ECO:0007669"/>
    <property type="project" value="InterPro"/>
</dbReference>
<dbReference type="Proteomes" id="UP000219440">
    <property type="component" value="Unassembled WGS sequence"/>
</dbReference>
<name>A0A2C8ZGR9_9MICO</name>
<dbReference type="InterPro" id="IPR016166">
    <property type="entry name" value="FAD-bd_PCMH"/>
</dbReference>
<evidence type="ECO:0000313" key="4">
    <source>
        <dbReference type="Proteomes" id="UP000219440"/>
    </source>
</evidence>
<reference evidence="3 4" key="1">
    <citation type="submission" date="2017-09" db="EMBL/GenBank/DDBJ databases">
        <authorList>
            <person name="Ehlers B."/>
            <person name="Leendertz F.H."/>
        </authorList>
    </citation>
    <scope>NUCLEOTIDE SEQUENCE [LARGE SCALE GENOMIC DNA]</scope>
    <source>
        <strain evidence="3 4">CGMCC 1.05381</strain>
    </source>
</reference>
<dbReference type="PIRSF" id="PIRSF000136">
    <property type="entry name" value="LGO_GLO"/>
    <property type="match status" value="1"/>
</dbReference>
<dbReference type="EMBL" id="OCST01000003">
    <property type="protein sequence ID" value="SOE63897.1"/>
    <property type="molecule type" value="Genomic_DNA"/>
</dbReference>
<dbReference type="AlphaFoldDB" id="A0A2C8ZGR9"/>
<accession>A0A2C8ZGR9</accession>
<evidence type="ECO:0000256" key="1">
    <source>
        <dbReference type="ARBA" id="ARBA00023002"/>
    </source>
</evidence>
<dbReference type="Gene3D" id="1.10.45.10">
    <property type="entry name" value="Vanillyl-alcohol Oxidase, Chain A, domain 4"/>
    <property type="match status" value="1"/>
</dbReference>
<dbReference type="NCBIfam" id="TIGR01679">
    <property type="entry name" value="bact_FAD_ox"/>
    <property type="match status" value="1"/>
</dbReference>
<dbReference type="InterPro" id="IPR006094">
    <property type="entry name" value="Oxid_FAD_bind_N"/>
</dbReference>
<dbReference type="PANTHER" id="PTHR43762">
    <property type="entry name" value="L-GULONOLACTONE OXIDASE"/>
    <property type="match status" value="1"/>
</dbReference>
<evidence type="ECO:0000313" key="3">
    <source>
        <dbReference type="EMBL" id="SOE63897.1"/>
    </source>
</evidence>
<gene>
    <name evidence="3" type="ORF">SAMN06296378_1293</name>
</gene>
<keyword evidence="4" id="KW-1185">Reference proteome</keyword>
<dbReference type="InterPro" id="IPR016167">
    <property type="entry name" value="FAD-bd_PCMH_sub1"/>
</dbReference>
<dbReference type="GO" id="GO:0071949">
    <property type="term" value="F:FAD binding"/>
    <property type="evidence" value="ECO:0007669"/>
    <property type="project" value="InterPro"/>
</dbReference>
<protein>
    <submittedName>
        <fullName evidence="3">L-gulonolactone oxidase</fullName>
    </submittedName>
</protein>
<organism evidence="3 4">
    <name type="scientific">Salinibacterium xinjiangense</name>
    <dbReference type="NCBI Taxonomy" id="386302"/>
    <lineage>
        <taxon>Bacteria</taxon>
        <taxon>Bacillati</taxon>
        <taxon>Actinomycetota</taxon>
        <taxon>Actinomycetes</taxon>
        <taxon>Micrococcales</taxon>
        <taxon>Microbacteriaceae</taxon>
        <taxon>Salinibacterium</taxon>
    </lineage>
</organism>
<sequence length="441" mass="48293">MTITTSTIITGRPWQNWGRSVSAHPAYVATASSVDDVCAAVEFARDRGLNLKPIGAGHSFTSIGATDGVQLDVAGIGGIISSDGNLVRVGAGTYLHQLPGLLAPLGLALENMGDIDTQTIAGATSTGTHGTGASFGGLATQLEAITLVSADGTLLTISANQNAELLPAARLGLGALGVVVDVTLRCVPDFMMHAVEKAEPLDEVLDDWAHRASSVDHFEFYWFAHTTSALTRSNTRLPADTPRRVQGRFAAWVDDELLPNRLYAALCELGVRMPSTIPPLNRLSERLVATREITDSWHPVFTSPRRVRFREMEYAIAREHVPDALREIRATIERNGWRITFPVEVRATASDDNWLSTAHGRDTGYIAVHRYYREDPTEYFAAVESIMMGFGGRPHWGKMHGRDTASLRPAYPRFDDFLAIRDRLDPGRLFANDYLRKVLGE</sequence>
<dbReference type="Gene3D" id="3.30.43.10">
    <property type="entry name" value="Uridine Diphospho-n-acetylenolpyruvylglucosamine Reductase, domain 2"/>
    <property type="match status" value="1"/>
</dbReference>
<dbReference type="InterPro" id="IPR016169">
    <property type="entry name" value="FAD-bd_PCMH_sub2"/>
</dbReference>
<dbReference type="Pfam" id="PF04030">
    <property type="entry name" value="ALO"/>
    <property type="match status" value="1"/>
</dbReference>